<reference evidence="1" key="1">
    <citation type="journal article" date="2020" name="mSystems">
        <title>Genome- and Community-Level Interaction Insights into Carbon Utilization and Element Cycling Functions of Hydrothermarchaeota in Hydrothermal Sediment.</title>
        <authorList>
            <person name="Zhou Z."/>
            <person name="Liu Y."/>
            <person name="Xu W."/>
            <person name="Pan J."/>
            <person name="Luo Z.H."/>
            <person name="Li M."/>
        </authorList>
    </citation>
    <scope>NUCLEOTIDE SEQUENCE [LARGE SCALE GENOMIC DNA]</scope>
    <source>
        <strain evidence="1">SpSt-618</strain>
    </source>
</reference>
<sequence length="73" mass="8788">MLYFFLKDPEVPLYGRAYLEVRTRRLSRYESIGFLERGFSELNYRASREELEKQRFKLKHGGMSWSLSSDRSC</sequence>
<organism evidence="1">
    <name type="scientific">Ignisphaera aggregans</name>
    <dbReference type="NCBI Taxonomy" id="334771"/>
    <lineage>
        <taxon>Archaea</taxon>
        <taxon>Thermoproteota</taxon>
        <taxon>Thermoprotei</taxon>
        <taxon>Desulfurococcales</taxon>
        <taxon>Desulfurococcaceae</taxon>
        <taxon>Ignisphaera</taxon>
    </lineage>
</organism>
<dbReference type="EMBL" id="DTAI01000081">
    <property type="protein sequence ID" value="HGN36492.1"/>
    <property type="molecule type" value="Genomic_DNA"/>
</dbReference>
<evidence type="ECO:0000313" key="1">
    <source>
        <dbReference type="EMBL" id="HGN36492.1"/>
    </source>
</evidence>
<dbReference type="AlphaFoldDB" id="A0A7J3I749"/>
<accession>A0A7J3I749</accession>
<name>A0A7J3I749_9CREN</name>
<proteinExistence type="predicted"/>
<gene>
    <name evidence="1" type="ORF">ENT87_02950</name>
</gene>
<protein>
    <submittedName>
        <fullName evidence="1">Uncharacterized protein</fullName>
    </submittedName>
</protein>
<comment type="caution">
    <text evidence="1">The sequence shown here is derived from an EMBL/GenBank/DDBJ whole genome shotgun (WGS) entry which is preliminary data.</text>
</comment>